<dbReference type="Proteomes" id="UP000305233">
    <property type="component" value="Unassembled WGS sequence"/>
</dbReference>
<evidence type="ECO:0000313" key="2">
    <source>
        <dbReference type="EMBL" id="THJ67034.1"/>
    </source>
</evidence>
<gene>
    <name evidence="2" type="ORF">E8P82_06195</name>
</gene>
<dbReference type="OrthoDB" id="3237509at2"/>
<dbReference type="AlphaFoldDB" id="A0A4S5E669"/>
<name>A0A4S5E669_9MICC</name>
<dbReference type="Gene3D" id="1.10.10.10">
    <property type="entry name" value="Winged helix-like DNA-binding domain superfamily/Winged helix DNA-binding domain"/>
    <property type="match status" value="1"/>
</dbReference>
<comment type="caution">
    <text evidence="2">The sequence shown here is derived from an EMBL/GenBank/DDBJ whole genome shotgun (WGS) entry which is preliminary data.</text>
</comment>
<evidence type="ECO:0000259" key="1">
    <source>
        <dbReference type="PROSITE" id="PS50995"/>
    </source>
</evidence>
<dbReference type="RefSeq" id="WP_136453626.1">
    <property type="nucleotide sequence ID" value="NZ_SSWH01000004.1"/>
</dbReference>
<protein>
    <recommendedName>
        <fullName evidence="1">HTH marR-type domain-containing protein</fullName>
    </recommendedName>
</protein>
<accession>A0A4S5E669</accession>
<keyword evidence="3" id="KW-1185">Reference proteome</keyword>
<dbReference type="InterPro" id="IPR036390">
    <property type="entry name" value="WH_DNA-bd_sf"/>
</dbReference>
<proteinExistence type="predicted"/>
<reference evidence="2 3" key="1">
    <citation type="submission" date="2019-04" db="EMBL/GenBank/DDBJ databases">
        <authorList>
            <person name="Liu Q."/>
            <person name="Xin Y.-H."/>
        </authorList>
    </citation>
    <scope>NUCLEOTIDE SEQUENCE [LARGE SCALE GENOMIC DNA]</scope>
    <source>
        <strain evidence="2 3">AM23</strain>
    </source>
</reference>
<organism evidence="2 3">
    <name type="scientific">Arthrobacter echini</name>
    <dbReference type="NCBI Taxonomy" id="1529066"/>
    <lineage>
        <taxon>Bacteria</taxon>
        <taxon>Bacillati</taxon>
        <taxon>Actinomycetota</taxon>
        <taxon>Actinomycetes</taxon>
        <taxon>Micrococcales</taxon>
        <taxon>Micrococcaceae</taxon>
        <taxon>Arthrobacter</taxon>
    </lineage>
</organism>
<dbReference type="GO" id="GO:0003700">
    <property type="term" value="F:DNA-binding transcription factor activity"/>
    <property type="evidence" value="ECO:0007669"/>
    <property type="project" value="InterPro"/>
</dbReference>
<dbReference type="SUPFAM" id="SSF46785">
    <property type="entry name" value="Winged helix' DNA-binding domain"/>
    <property type="match status" value="1"/>
</dbReference>
<dbReference type="PROSITE" id="PS50995">
    <property type="entry name" value="HTH_MARR_2"/>
    <property type="match status" value="1"/>
</dbReference>
<evidence type="ECO:0000313" key="3">
    <source>
        <dbReference type="Proteomes" id="UP000305233"/>
    </source>
</evidence>
<dbReference type="InterPro" id="IPR036388">
    <property type="entry name" value="WH-like_DNA-bd_sf"/>
</dbReference>
<dbReference type="InterPro" id="IPR000835">
    <property type="entry name" value="HTH_MarR-typ"/>
</dbReference>
<sequence length="83" mass="9488">MNKLKADGLIERRPSRVDGRWEPVHLTEKGRETVDRVLPAHVNSERELLEHLSAAQQNILAEVLVSRPLNMPPLLERCSSVER</sequence>
<feature type="domain" description="HTH marR-type" evidence="1">
    <location>
        <begin position="1"/>
        <end position="69"/>
    </location>
</feature>
<dbReference type="EMBL" id="SSWH01000004">
    <property type="protein sequence ID" value="THJ67034.1"/>
    <property type="molecule type" value="Genomic_DNA"/>
</dbReference>